<dbReference type="Gene3D" id="1.10.10.10">
    <property type="entry name" value="Winged helix-like DNA-binding domain superfamily/Winged helix DNA-binding domain"/>
    <property type="match status" value="1"/>
</dbReference>
<dbReference type="InterPro" id="IPR005149">
    <property type="entry name" value="Tscrpt_reg_PadR_N"/>
</dbReference>
<name>A0A7J5BMW0_9MICO</name>
<dbReference type="OrthoDB" id="8443918at2"/>
<dbReference type="AlphaFoldDB" id="A0A7J5BMW0"/>
<evidence type="ECO:0000259" key="2">
    <source>
        <dbReference type="Pfam" id="PF03551"/>
    </source>
</evidence>
<evidence type="ECO:0000313" key="4">
    <source>
        <dbReference type="Proteomes" id="UP000467240"/>
    </source>
</evidence>
<evidence type="ECO:0000313" key="3">
    <source>
        <dbReference type="EMBL" id="KAB1652166.1"/>
    </source>
</evidence>
<feature type="domain" description="Transcription regulator PadR N-terminal" evidence="2">
    <location>
        <begin position="2"/>
        <end position="76"/>
    </location>
</feature>
<dbReference type="EMBL" id="WBJZ01000034">
    <property type="protein sequence ID" value="KAB1652166.1"/>
    <property type="molecule type" value="Genomic_DNA"/>
</dbReference>
<reference evidence="3 4" key="1">
    <citation type="submission" date="2019-09" db="EMBL/GenBank/DDBJ databases">
        <title>Phylogeny of genus Pseudoclavibacter and closely related genus.</title>
        <authorList>
            <person name="Li Y."/>
        </authorList>
    </citation>
    <scope>NUCLEOTIDE SEQUENCE [LARGE SCALE GENOMIC DNA]</scope>
    <source>
        <strain evidence="3 4">DSM 23821</strain>
    </source>
</reference>
<feature type="compositionally biased region" description="Low complexity" evidence="1">
    <location>
        <begin position="224"/>
        <end position="235"/>
    </location>
</feature>
<proteinExistence type="predicted"/>
<organism evidence="3 4">
    <name type="scientific">Pseudoclavibacter chungangensis</name>
    <dbReference type="NCBI Taxonomy" id="587635"/>
    <lineage>
        <taxon>Bacteria</taxon>
        <taxon>Bacillati</taxon>
        <taxon>Actinomycetota</taxon>
        <taxon>Actinomycetes</taxon>
        <taxon>Micrococcales</taxon>
        <taxon>Microbacteriaceae</taxon>
        <taxon>Pseudoclavibacter</taxon>
    </lineage>
</organism>
<gene>
    <name evidence="3" type="ORF">F8O01_17155</name>
</gene>
<dbReference type="InterPro" id="IPR036388">
    <property type="entry name" value="WH-like_DNA-bd_sf"/>
</dbReference>
<dbReference type="Proteomes" id="UP000467240">
    <property type="component" value="Unassembled WGS sequence"/>
</dbReference>
<comment type="caution">
    <text evidence="3">The sequence shown here is derived from an EMBL/GenBank/DDBJ whole genome shotgun (WGS) entry which is preliminary data.</text>
</comment>
<keyword evidence="4" id="KW-1185">Reference proteome</keyword>
<protein>
    <submittedName>
        <fullName evidence="3">PadR family transcriptional regulator</fullName>
    </submittedName>
</protein>
<dbReference type="PANTHER" id="PTHR43252:SF2">
    <property type="entry name" value="TRANSCRIPTION REGULATOR, PADR-LIKE FAMILY"/>
    <property type="match status" value="1"/>
</dbReference>
<feature type="compositionally biased region" description="Basic and acidic residues" evidence="1">
    <location>
        <begin position="236"/>
        <end position="252"/>
    </location>
</feature>
<sequence>MLLALLREGDMHPYEMRRLLLERHDDRLVPTTTGAVYNAVSRLEAEHLVVELGVDRDGRRPERTTYRLTEAGTEAVTAWVRHNLDTIGRPAEFRVALAESHNLPLEEVIALLTRRRATLATLAAEQRAGLDKAGTRGVPALFLLEIERDQHLLEADLTWLDGLLDRLRGHEIDWLHAVVGSGRAVAGRAQPDSAHHGPAPRHTAHPDSAPSGSSRPDSSHPDSMDSVPADSPAADDTTHIDTARSDAARQDDASNTPRESVPE</sequence>
<dbReference type="InterPro" id="IPR036390">
    <property type="entry name" value="WH_DNA-bd_sf"/>
</dbReference>
<feature type="compositionally biased region" description="Low complexity" evidence="1">
    <location>
        <begin position="206"/>
        <end position="216"/>
    </location>
</feature>
<dbReference type="Pfam" id="PF03551">
    <property type="entry name" value="PadR"/>
    <property type="match status" value="1"/>
</dbReference>
<evidence type="ECO:0000256" key="1">
    <source>
        <dbReference type="SAM" id="MobiDB-lite"/>
    </source>
</evidence>
<dbReference type="PANTHER" id="PTHR43252">
    <property type="entry name" value="TRANSCRIPTIONAL REGULATOR YQJI"/>
    <property type="match status" value="1"/>
</dbReference>
<dbReference type="SUPFAM" id="SSF46785">
    <property type="entry name" value="Winged helix' DNA-binding domain"/>
    <property type="match status" value="1"/>
</dbReference>
<accession>A0A7J5BMW0</accession>
<feature type="region of interest" description="Disordered" evidence="1">
    <location>
        <begin position="186"/>
        <end position="263"/>
    </location>
</feature>